<feature type="chain" id="PRO_5043720357" evidence="1">
    <location>
        <begin position="22"/>
        <end position="508"/>
    </location>
</feature>
<dbReference type="SMART" id="SM00710">
    <property type="entry name" value="PbH1"/>
    <property type="match status" value="6"/>
</dbReference>
<proteinExistence type="predicted"/>
<dbReference type="InterPro" id="IPR012334">
    <property type="entry name" value="Pectin_lyas_fold"/>
</dbReference>
<dbReference type="AlphaFoldDB" id="A0AAV8A938"/>
<dbReference type="EMBL" id="JANTQA010000012">
    <property type="protein sequence ID" value="KAJ3449501.1"/>
    <property type="molecule type" value="Genomic_DNA"/>
</dbReference>
<dbReference type="InterPro" id="IPR011050">
    <property type="entry name" value="Pectin_lyase_fold/virulence"/>
</dbReference>
<dbReference type="Pfam" id="PF13229">
    <property type="entry name" value="Beta_helix"/>
    <property type="match status" value="1"/>
</dbReference>
<keyword evidence="1" id="KW-0732">Signal</keyword>
<accession>A0AAV8A938</accession>
<dbReference type="Proteomes" id="UP001146793">
    <property type="component" value="Unassembled WGS sequence"/>
</dbReference>
<comment type="caution">
    <text evidence="3">The sequence shown here is derived from an EMBL/GenBank/DDBJ whole genome shotgun (WGS) entry which is preliminary data.</text>
</comment>
<organism evidence="3 4">
    <name type="scientific">Anaeramoeba flamelloides</name>
    <dbReference type="NCBI Taxonomy" id="1746091"/>
    <lineage>
        <taxon>Eukaryota</taxon>
        <taxon>Metamonada</taxon>
        <taxon>Anaeramoebidae</taxon>
        <taxon>Anaeramoeba</taxon>
    </lineage>
</organism>
<dbReference type="InterPro" id="IPR059226">
    <property type="entry name" value="Choice_anch_Q_dom"/>
</dbReference>
<dbReference type="NCBIfam" id="NF041518">
    <property type="entry name" value="choice_anch_Q"/>
    <property type="match status" value="1"/>
</dbReference>
<name>A0AAV8A938_9EUKA</name>
<evidence type="ECO:0000259" key="2">
    <source>
        <dbReference type="Pfam" id="PF13229"/>
    </source>
</evidence>
<reference evidence="3" key="1">
    <citation type="submission" date="2022-08" db="EMBL/GenBank/DDBJ databases">
        <title>Novel sulphate-reducing endosymbionts in the free-living metamonad Anaeramoeba.</title>
        <authorList>
            <person name="Jerlstrom-Hultqvist J."/>
            <person name="Cepicka I."/>
            <person name="Gallot-Lavallee L."/>
            <person name="Salas-Leiva D."/>
            <person name="Curtis B.A."/>
            <person name="Zahonova K."/>
            <person name="Pipaliya S."/>
            <person name="Dacks J."/>
            <person name="Roger A.J."/>
        </authorList>
    </citation>
    <scope>NUCLEOTIDE SEQUENCE</scope>
    <source>
        <strain evidence="3">Busselton2</strain>
    </source>
</reference>
<dbReference type="InterPro" id="IPR039448">
    <property type="entry name" value="Beta_helix"/>
</dbReference>
<evidence type="ECO:0000313" key="4">
    <source>
        <dbReference type="Proteomes" id="UP001146793"/>
    </source>
</evidence>
<evidence type="ECO:0000313" key="3">
    <source>
        <dbReference type="EMBL" id="KAJ3449501.1"/>
    </source>
</evidence>
<gene>
    <name evidence="3" type="ORF">M0812_05653</name>
</gene>
<protein>
    <submittedName>
        <fullName evidence="3">Secreted protein-related</fullName>
    </submittedName>
</protein>
<dbReference type="Gene3D" id="2.160.20.10">
    <property type="entry name" value="Single-stranded right-handed beta-helix, Pectin lyase-like"/>
    <property type="match status" value="1"/>
</dbReference>
<dbReference type="InterPro" id="IPR006626">
    <property type="entry name" value="PbH1"/>
</dbReference>
<dbReference type="SUPFAM" id="SSF51126">
    <property type="entry name" value="Pectin lyase-like"/>
    <property type="match status" value="1"/>
</dbReference>
<evidence type="ECO:0000256" key="1">
    <source>
        <dbReference type="SAM" id="SignalP"/>
    </source>
</evidence>
<feature type="signal peptide" evidence="1">
    <location>
        <begin position="1"/>
        <end position="21"/>
    </location>
</feature>
<feature type="domain" description="Right handed beta helix" evidence="2">
    <location>
        <begin position="109"/>
        <end position="271"/>
    </location>
</feature>
<sequence>MKSFKFVLLFVLFLLLNTTICYYIDCDNGDDDNGDGSLEKPFQTLDYVRDKIELAESDQILILAGCTTHLTKRWYIGVGGTESDPLTISTYGDIEKNGKATITGGSVTILASGASHFVISNLIIKDTEATALSANNANHVLVENVEVYRGYKNCMVFTQGSYVTVRNCVASVCPNNGIYFGGSETDRISHVIVEYCLAENVTANDGIVVHEDGSGNPAGSDFIIRHNHAQFCGEQGYDITTGVDIILYNNTSYHNTQGGITLGHSADNVTVLRHFSRDEPTQDTAGAIIVSIPTARVAYSIFVGNSYHMSTIPTDSNVENIVFENNLFLPYGSLRGATFDVGAGNFNLGVYNNIFGSLDDQPQNRHIRLMNTEISKFDFNNNIYWNNNPEDTRQFLIKPDLYDFVEWQDYFDSDSNYTNPEFVDLLNEDFYLKPNSPAIDKGLERGLKEDYSGSKVPCSSSSFPDIGAYEYCDVSDSDNDNDNDNDVDSANSLEWNLLILFSLIYYFI</sequence>